<feature type="compositionally biased region" description="Polar residues" evidence="1">
    <location>
        <begin position="200"/>
        <end position="220"/>
    </location>
</feature>
<dbReference type="Proteomes" id="UP001177080">
    <property type="component" value="Unassembled WGS sequence"/>
</dbReference>
<protein>
    <submittedName>
        <fullName evidence="2">Uncharacterized protein</fullName>
    </submittedName>
</protein>
<dbReference type="EMBL" id="WHSC02000007">
    <property type="protein sequence ID" value="MDO6123144.1"/>
    <property type="molecule type" value="Genomic_DNA"/>
</dbReference>
<feature type="region of interest" description="Disordered" evidence="1">
    <location>
        <begin position="199"/>
        <end position="220"/>
    </location>
</feature>
<comment type="caution">
    <text evidence="2">The sequence shown here is derived from an EMBL/GenBank/DDBJ whole genome shotgun (WGS) entry which is preliminary data.</text>
</comment>
<sequence>MQKTERVTDEMVEGVRIERIPTLEEAMIAAARIASRGPNGEIPVLVLRAENIREKAIEDVLSALTAHELYRYRPKAFHGFIEYARTTLTSDEEASVWRSALVDVPAVASEPVAWISEHELAKLKVRQSATVMPSQDRDDFQRPLVFGDASSRAHPPRSSLIQSEEGEEVGQAMCRLLQQVNRVPTKDVSQRDRDIKTLISALSTRKGSADGSASGTKGVE</sequence>
<accession>A0ABT8XHC9</accession>
<evidence type="ECO:0000256" key="1">
    <source>
        <dbReference type="SAM" id="MobiDB-lite"/>
    </source>
</evidence>
<reference evidence="2" key="1">
    <citation type="submission" date="2022-04" db="EMBL/GenBank/DDBJ databases">
        <title>Shinella lacus sp. nov., a novel member of the genus Shinella from water.</title>
        <authorList>
            <person name="Deng Y."/>
        </authorList>
    </citation>
    <scope>NUCLEOTIDE SEQUENCE</scope>
    <source>
        <strain evidence="2">JCM 31239</strain>
    </source>
</reference>
<evidence type="ECO:0000313" key="3">
    <source>
        <dbReference type="Proteomes" id="UP001177080"/>
    </source>
</evidence>
<proteinExistence type="predicted"/>
<evidence type="ECO:0000313" key="2">
    <source>
        <dbReference type="EMBL" id="MDO6123144.1"/>
    </source>
</evidence>
<organism evidence="2 3">
    <name type="scientific">Shinella curvata</name>
    <dbReference type="NCBI Taxonomy" id="1817964"/>
    <lineage>
        <taxon>Bacteria</taxon>
        <taxon>Pseudomonadati</taxon>
        <taxon>Pseudomonadota</taxon>
        <taxon>Alphaproteobacteria</taxon>
        <taxon>Hyphomicrobiales</taxon>
        <taxon>Rhizobiaceae</taxon>
        <taxon>Shinella</taxon>
    </lineage>
</organism>
<name>A0ABT8XHC9_9HYPH</name>
<keyword evidence="3" id="KW-1185">Reference proteome</keyword>
<dbReference type="RefSeq" id="WP_244760767.1">
    <property type="nucleotide sequence ID" value="NZ_JALJCJ010000002.1"/>
</dbReference>
<gene>
    <name evidence="2" type="ORF">GB928_018305</name>
</gene>